<dbReference type="InterPro" id="IPR008490">
    <property type="entry name" value="Transposase_InsH_N"/>
</dbReference>
<dbReference type="Proteomes" id="UP001589627">
    <property type="component" value="Unassembled WGS sequence"/>
</dbReference>
<feature type="region of interest" description="Disordered" evidence="2">
    <location>
        <begin position="137"/>
        <end position="163"/>
    </location>
</feature>
<reference evidence="5 6" key="1">
    <citation type="submission" date="2024-09" db="EMBL/GenBank/DDBJ databases">
        <authorList>
            <person name="Sun Q."/>
            <person name="Mori K."/>
        </authorList>
    </citation>
    <scope>NUCLEOTIDE SEQUENCE [LARGE SCALE GENOMIC DNA]</scope>
    <source>
        <strain evidence="5 6">TBRC 0563</strain>
    </source>
</reference>
<sequence>MDVTELEARYAQGGPGRRAYDPRMLLALLIYAYSAGVRSSRQIERLCRTDVAMRVICGLQVPDHTVIARFRQRHQDSVRALFTQVLLICAKAGMGRLGTIAVDGTKIAADASKKATCRRQWLQQQVDEILTRATSEDAAEDAEFGSANRGDETPQGLRGRRDREERLKRALAEVIAEEAERGLDEEAAAAKERAFLEATRAGRNDVGSRPVGADPVAIAEARLQAAQDRLAKEVAAKREQIAVMRERIRRFEAGEGPKPNLGPFSFDENRGQQVARAKRWVARAERELAAARARTSSPPSESQQADLTPVPGGGRHGPRGIKSKDERPVARCNVTDPDSRLMQDRNGGTIQGYNAQLAVSDDGLILSPQVVQDANDRRQLRPMTQAAVTAALLIHRTRCPRQCPTPGGCCAAASAERNDAGDTSGCEEADCRCRADWIGTMLFDAGYWTQDNLTAPGPDRLIAPGKNGDLPQPCEHPDPPPEDADPATLMLHRLATEDGTTLYKRRAATVEPVNGHLKDRTALRRFARRGLAACQAELTFAATVLNLGKLCRLDPARRAAALTN</sequence>
<feature type="compositionally biased region" description="Low complexity" evidence="2">
    <location>
        <begin position="290"/>
        <end position="302"/>
    </location>
</feature>
<comment type="caution">
    <text evidence="5">The sequence shown here is derived from an EMBL/GenBank/DDBJ whole genome shotgun (WGS) entry which is preliminary data.</text>
</comment>
<evidence type="ECO:0000256" key="1">
    <source>
        <dbReference type="SAM" id="Coils"/>
    </source>
</evidence>
<feature type="domain" description="Transposase DDE" evidence="4">
    <location>
        <begin position="489"/>
        <end position="551"/>
    </location>
</feature>
<keyword evidence="1" id="KW-0175">Coiled coil</keyword>
<dbReference type="EMBL" id="JBHLZP010000892">
    <property type="protein sequence ID" value="MFB9840023.1"/>
    <property type="molecule type" value="Genomic_DNA"/>
</dbReference>
<feature type="coiled-coil region" evidence="1">
    <location>
        <begin position="216"/>
        <end position="247"/>
    </location>
</feature>
<evidence type="ECO:0000259" key="4">
    <source>
        <dbReference type="Pfam" id="PF13751"/>
    </source>
</evidence>
<evidence type="ECO:0000256" key="2">
    <source>
        <dbReference type="SAM" id="MobiDB-lite"/>
    </source>
</evidence>
<accession>A0ABV5YY60</accession>
<evidence type="ECO:0000259" key="3">
    <source>
        <dbReference type="Pfam" id="PF05598"/>
    </source>
</evidence>
<evidence type="ECO:0000313" key="5">
    <source>
        <dbReference type="EMBL" id="MFB9840023.1"/>
    </source>
</evidence>
<feature type="domain" description="Transposase InsH N-terminal" evidence="3">
    <location>
        <begin position="4"/>
        <end position="73"/>
    </location>
</feature>
<evidence type="ECO:0000313" key="6">
    <source>
        <dbReference type="Proteomes" id="UP001589627"/>
    </source>
</evidence>
<dbReference type="Pfam" id="PF05598">
    <property type="entry name" value="DUF772"/>
    <property type="match status" value="1"/>
</dbReference>
<protein>
    <submittedName>
        <fullName evidence="5">Transposase</fullName>
    </submittedName>
</protein>
<proteinExistence type="predicted"/>
<dbReference type="PANTHER" id="PTHR33408">
    <property type="entry name" value="TRANSPOSASE"/>
    <property type="match status" value="1"/>
</dbReference>
<feature type="region of interest" description="Disordered" evidence="2">
    <location>
        <begin position="289"/>
        <end position="347"/>
    </location>
</feature>
<dbReference type="InterPro" id="IPR025668">
    <property type="entry name" value="Tnp_DDE_dom"/>
</dbReference>
<dbReference type="PANTHER" id="PTHR33408:SF2">
    <property type="entry name" value="TRANSPOSASE DDE DOMAIN-CONTAINING PROTEIN"/>
    <property type="match status" value="1"/>
</dbReference>
<feature type="region of interest" description="Disordered" evidence="2">
    <location>
        <begin position="464"/>
        <end position="483"/>
    </location>
</feature>
<organism evidence="5 6">
    <name type="scientific">Actinoallomurus acaciae</name>
    <dbReference type="NCBI Taxonomy" id="502577"/>
    <lineage>
        <taxon>Bacteria</taxon>
        <taxon>Bacillati</taxon>
        <taxon>Actinomycetota</taxon>
        <taxon>Actinomycetes</taxon>
        <taxon>Streptosporangiales</taxon>
        <taxon>Thermomonosporaceae</taxon>
        <taxon>Actinoallomurus</taxon>
    </lineage>
</organism>
<gene>
    <name evidence="5" type="ORF">ACFFNX_48535</name>
</gene>
<name>A0ABV5YY60_9ACTN</name>
<keyword evidence="6" id="KW-1185">Reference proteome</keyword>
<dbReference type="RefSeq" id="WP_378213223.1">
    <property type="nucleotide sequence ID" value="NZ_JBHLZP010000892.1"/>
</dbReference>
<dbReference type="Pfam" id="PF13751">
    <property type="entry name" value="DDE_Tnp_1_6"/>
    <property type="match status" value="1"/>
</dbReference>